<evidence type="ECO:0000313" key="2">
    <source>
        <dbReference type="EMBL" id="MBY0754846.1"/>
    </source>
</evidence>
<comment type="caution">
    <text evidence="2">The sequence shown here is derived from an EMBL/GenBank/DDBJ whole genome shotgun (WGS) entry which is preliminary data.</text>
</comment>
<organism evidence="2 3">
    <name type="scientific">Clostridium sardiniense</name>
    <name type="common">Clostridium absonum</name>
    <dbReference type="NCBI Taxonomy" id="29369"/>
    <lineage>
        <taxon>Bacteria</taxon>
        <taxon>Bacillati</taxon>
        <taxon>Bacillota</taxon>
        <taxon>Clostridia</taxon>
        <taxon>Eubacteriales</taxon>
        <taxon>Clostridiaceae</taxon>
        <taxon>Clostridium</taxon>
    </lineage>
</organism>
<dbReference type="Proteomes" id="UP001299068">
    <property type="component" value="Unassembled WGS sequence"/>
</dbReference>
<keyword evidence="1" id="KW-0812">Transmembrane</keyword>
<keyword evidence="1" id="KW-0472">Membrane</keyword>
<proteinExistence type="predicted"/>
<reference evidence="2 3" key="1">
    <citation type="journal article" date="2021" name="Cell Host Microbe">
        <title>in vivo commensal control of Clostridioides difficile virulence.</title>
        <authorList>
            <person name="Girinathan B.P."/>
            <person name="Dibenedetto N."/>
            <person name="Worley J.N."/>
            <person name="Peltier J."/>
            <person name="Arrieta-Ortiz M.L."/>
            <person name="Rupa Christinal Immanuel S."/>
            <person name="Lavin R."/>
            <person name="Delaney M.L."/>
            <person name="Cummins C."/>
            <person name="Hoffmann M."/>
            <person name="Luo Y."/>
            <person name="Gonzalez-Escalona N."/>
            <person name="Allard M."/>
            <person name="Onderdonk A.B."/>
            <person name="Gerber G.K."/>
            <person name="Sonenshein A.L."/>
            <person name="Baliga N."/>
            <person name="Dupuy B."/>
            <person name="Bry L."/>
        </authorList>
    </citation>
    <scope>NUCLEOTIDE SEQUENCE [LARGE SCALE GENOMIC DNA]</scope>
    <source>
        <strain evidence="2 3">DSM 599</strain>
    </source>
</reference>
<dbReference type="EMBL" id="JAIKTU010000004">
    <property type="protein sequence ID" value="MBY0754846.1"/>
    <property type="molecule type" value="Genomic_DNA"/>
</dbReference>
<feature type="transmembrane region" description="Helical" evidence="1">
    <location>
        <begin position="12"/>
        <end position="33"/>
    </location>
</feature>
<protein>
    <recommendedName>
        <fullName evidence="4">Type II secretion system protein</fullName>
    </recommendedName>
</protein>
<accession>A0ABS7KVK0</accession>
<evidence type="ECO:0000256" key="1">
    <source>
        <dbReference type="SAM" id="Phobius"/>
    </source>
</evidence>
<name>A0ABS7KVK0_CLOSR</name>
<dbReference type="RefSeq" id="WP_204595962.1">
    <property type="nucleotide sequence ID" value="NZ_JAFBDA010000020.1"/>
</dbReference>
<sequence>MKKRRFKIKHNGSMLLECIAAIFIITMVFILFIDMNRSDHKSFKIRNDMRVNSILLNNVINEIKFNTSIDELKDLFLDNKITIGINENIFEELKTKDILGINDIFSDKIIQVEKIKEEEDGILLDFALIENGEDIVLKEEVKKEIWMGERDLKKDIQ</sequence>
<gene>
    <name evidence="2" type="ORF">K5V21_05190</name>
</gene>
<keyword evidence="1" id="KW-1133">Transmembrane helix</keyword>
<keyword evidence="3" id="KW-1185">Reference proteome</keyword>
<evidence type="ECO:0000313" key="3">
    <source>
        <dbReference type="Proteomes" id="UP001299068"/>
    </source>
</evidence>
<evidence type="ECO:0008006" key="4">
    <source>
        <dbReference type="Google" id="ProtNLM"/>
    </source>
</evidence>